<name>A0AAD9RHL8_9HYME</name>
<proteinExistence type="predicted"/>
<protein>
    <submittedName>
        <fullName evidence="2">Uncharacterized protein</fullName>
    </submittedName>
</protein>
<sequence>MVRIYIDNAGRLIIRDALPTITLTDLPYVLSTEHRALYPREGERGCYCCCRWHESINVYGGVFERTVMTQEPKCLEISVWPPNKEPTSTLNVKPSVRRISPDTTA</sequence>
<organism evidence="2 3">
    <name type="scientific">Odynerus spinipes</name>
    <dbReference type="NCBI Taxonomy" id="1348599"/>
    <lineage>
        <taxon>Eukaryota</taxon>
        <taxon>Metazoa</taxon>
        <taxon>Ecdysozoa</taxon>
        <taxon>Arthropoda</taxon>
        <taxon>Hexapoda</taxon>
        <taxon>Insecta</taxon>
        <taxon>Pterygota</taxon>
        <taxon>Neoptera</taxon>
        <taxon>Endopterygota</taxon>
        <taxon>Hymenoptera</taxon>
        <taxon>Apocrita</taxon>
        <taxon>Aculeata</taxon>
        <taxon>Vespoidea</taxon>
        <taxon>Vespidae</taxon>
        <taxon>Eumeninae</taxon>
        <taxon>Odynerus</taxon>
    </lineage>
</organism>
<evidence type="ECO:0000313" key="2">
    <source>
        <dbReference type="EMBL" id="KAK2579834.1"/>
    </source>
</evidence>
<reference evidence="2" key="2">
    <citation type="journal article" date="2023" name="Commun. Biol.">
        <title>Intrasexual cuticular hydrocarbon dimorphism in a wasp sheds light on hydrocarbon biosynthesis genes in Hymenoptera.</title>
        <authorList>
            <person name="Moris V.C."/>
            <person name="Podsiadlowski L."/>
            <person name="Martin S."/>
            <person name="Oeyen J.P."/>
            <person name="Donath A."/>
            <person name="Petersen M."/>
            <person name="Wilbrandt J."/>
            <person name="Misof B."/>
            <person name="Liedtke D."/>
            <person name="Thamm M."/>
            <person name="Scheiner R."/>
            <person name="Schmitt T."/>
            <person name="Niehuis O."/>
        </authorList>
    </citation>
    <scope>NUCLEOTIDE SEQUENCE</scope>
    <source>
        <strain evidence="2">GBR_01_08_01A</strain>
    </source>
</reference>
<dbReference type="EMBL" id="JAIFRP010000073">
    <property type="protein sequence ID" value="KAK2579834.1"/>
    <property type="molecule type" value="Genomic_DNA"/>
</dbReference>
<evidence type="ECO:0000313" key="3">
    <source>
        <dbReference type="Proteomes" id="UP001258017"/>
    </source>
</evidence>
<accession>A0AAD9RHL8</accession>
<comment type="caution">
    <text evidence="2">The sequence shown here is derived from an EMBL/GenBank/DDBJ whole genome shotgun (WGS) entry which is preliminary data.</text>
</comment>
<keyword evidence="3" id="KW-1185">Reference proteome</keyword>
<feature type="region of interest" description="Disordered" evidence="1">
    <location>
        <begin position="84"/>
        <end position="105"/>
    </location>
</feature>
<reference evidence="2" key="1">
    <citation type="submission" date="2021-08" db="EMBL/GenBank/DDBJ databases">
        <authorList>
            <person name="Misof B."/>
            <person name="Oliver O."/>
            <person name="Podsiadlowski L."/>
            <person name="Donath A."/>
            <person name="Peters R."/>
            <person name="Mayer C."/>
            <person name="Rust J."/>
            <person name="Gunkel S."/>
            <person name="Lesny P."/>
            <person name="Martin S."/>
            <person name="Oeyen J.P."/>
            <person name="Petersen M."/>
            <person name="Panagiotis P."/>
            <person name="Wilbrandt J."/>
            <person name="Tanja T."/>
        </authorList>
    </citation>
    <scope>NUCLEOTIDE SEQUENCE</scope>
    <source>
        <strain evidence="2">GBR_01_08_01A</strain>
        <tissue evidence="2">Thorax + abdomen</tissue>
    </source>
</reference>
<dbReference type="AlphaFoldDB" id="A0AAD9RHL8"/>
<gene>
    <name evidence="2" type="ORF">KPH14_007519</name>
</gene>
<dbReference type="Proteomes" id="UP001258017">
    <property type="component" value="Unassembled WGS sequence"/>
</dbReference>
<evidence type="ECO:0000256" key="1">
    <source>
        <dbReference type="SAM" id="MobiDB-lite"/>
    </source>
</evidence>